<evidence type="ECO:0000259" key="2">
    <source>
        <dbReference type="PROSITE" id="PS50850"/>
    </source>
</evidence>
<dbReference type="AlphaFoldDB" id="X1EH23"/>
<keyword evidence="1" id="KW-1133">Transmembrane helix</keyword>
<name>X1EH23_9ZZZZ</name>
<accession>X1EH23</accession>
<protein>
    <recommendedName>
        <fullName evidence="2">Major facilitator superfamily (MFS) profile domain-containing protein</fullName>
    </recommendedName>
</protein>
<dbReference type="SUPFAM" id="SSF103473">
    <property type="entry name" value="MFS general substrate transporter"/>
    <property type="match status" value="1"/>
</dbReference>
<evidence type="ECO:0000256" key="1">
    <source>
        <dbReference type="SAM" id="Phobius"/>
    </source>
</evidence>
<evidence type="ECO:0000313" key="3">
    <source>
        <dbReference type="EMBL" id="GAH16429.1"/>
    </source>
</evidence>
<organism evidence="3">
    <name type="scientific">marine sediment metagenome</name>
    <dbReference type="NCBI Taxonomy" id="412755"/>
    <lineage>
        <taxon>unclassified sequences</taxon>
        <taxon>metagenomes</taxon>
        <taxon>ecological metagenomes</taxon>
    </lineage>
</organism>
<dbReference type="InterPro" id="IPR011701">
    <property type="entry name" value="MFS"/>
</dbReference>
<keyword evidence="1" id="KW-0472">Membrane</keyword>
<feature type="transmembrane region" description="Helical" evidence="1">
    <location>
        <begin position="105"/>
        <end position="124"/>
    </location>
</feature>
<gene>
    <name evidence="3" type="ORF">S01H4_58678</name>
</gene>
<feature type="domain" description="Major facilitator superfamily (MFS) profile" evidence="2">
    <location>
        <begin position="9"/>
        <end position="161"/>
    </location>
</feature>
<dbReference type="PROSITE" id="PS50850">
    <property type="entry name" value="MFS"/>
    <property type="match status" value="1"/>
</dbReference>
<dbReference type="InterPro" id="IPR020846">
    <property type="entry name" value="MFS_dom"/>
</dbReference>
<feature type="non-terminal residue" evidence="3">
    <location>
        <position position="161"/>
    </location>
</feature>
<feature type="transmembrane region" description="Helical" evidence="1">
    <location>
        <begin position="76"/>
        <end position="99"/>
    </location>
</feature>
<dbReference type="EMBL" id="BART01034309">
    <property type="protein sequence ID" value="GAH16429.1"/>
    <property type="molecule type" value="Genomic_DNA"/>
</dbReference>
<sequence>MNDTSIKRMLPLVFGITFLGFIDTQLTVPIMRLYADSLGATVAIAGFIIGMYSIVNTPANIGFGPLVDKFGRKIPLIIGLGGDAICMFLYSLCSTSLQLLVVRGLHGLAGAVLGLATASMVADYSPTEKRGKGMGFYAIVMSLAPLVGMMICGIIMRNPAG</sequence>
<dbReference type="PANTHER" id="PTHR23531:SF1">
    <property type="entry name" value="QUINOLENE RESISTANCE PROTEIN NORA"/>
    <property type="match status" value="1"/>
</dbReference>
<dbReference type="GO" id="GO:0022857">
    <property type="term" value="F:transmembrane transporter activity"/>
    <property type="evidence" value="ECO:0007669"/>
    <property type="project" value="InterPro"/>
</dbReference>
<dbReference type="InterPro" id="IPR036259">
    <property type="entry name" value="MFS_trans_sf"/>
</dbReference>
<dbReference type="InterPro" id="IPR052714">
    <property type="entry name" value="MFS_Exporter"/>
</dbReference>
<dbReference type="PANTHER" id="PTHR23531">
    <property type="entry name" value="QUINOLENE RESISTANCE PROTEIN NORA"/>
    <property type="match status" value="1"/>
</dbReference>
<comment type="caution">
    <text evidence="3">The sequence shown here is derived from an EMBL/GenBank/DDBJ whole genome shotgun (WGS) entry which is preliminary data.</text>
</comment>
<dbReference type="Gene3D" id="1.20.1250.20">
    <property type="entry name" value="MFS general substrate transporter like domains"/>
    <property type="match status" value="1"/>
</dbReference>
<feature type="transmembrane region" description="Helical" evidence="1">
    <location>
        <begin position="136"/>
        <end position="156"/>
    </location>
</feature>
<dbReference type="Pfam" id="PF07690">
    <property type="entry name" value="MFS_1"/>
    <property type="match status" value="1"/>
</dbReference>
<keyword evidence="1" id="KW-0812">Transmembrane</keyword>
<reference evidence="3" key="1">
    <citation type="journal article" date="2014" name="Front. Microbiol.">
        <title>High frequency of phylogenetically diverse reductive dehalogenase-homologous genes in deep subseafloor sedimentary metagenomes.</title>
        <authorList>
            <person name="Kawai M."/>
            <person name="Futagami T."/>
            <person name="Toyoda A."/>
            <person name="Takaki Y."/>
            <person name="Nishi S."/>
            <person name="Hori S."/>
            <person name="Arai W."/>
            <person name="Tsubouchi T."/>
            <person name="Morono Y."/>
            <person name="Uchiyama I."/>
            <person name="Ito T."/>
            <person name="Fujiyama A."/>
            <person name="Inagaki F."/>
            <person name="Takami H."/>
        </authorList>
    </citation>
    <scope>NUCLEOTIDE SEQUENCE</scope>
    <source>
        <strain evidence="3">Expedition CK06-06</strain>
    </source>
</reference>
<feature type="transmembrane region" description="Helical" evidence="1">
    <location>
        <begin position="37"/>
        <end position="55"/>
    </location>
</feature>
<proteinExistence type="predicted"/>